<dbReference type="Pfam" id="PF01268">
    <property type="entry name" value="FTHFS"/>
    <property type="match status" value="1"/>
</dbReference>
<dbReference type="InterPro" id="IPR000559">
    <property type="entry name" value="Formate_THF_ligase"/>
</dbReference>
<keyword evidence="2 8" id="KW-0554">One-carbon metabolism</keyword>
<dbReference type="GO" id="GO:0035999">
    <property type="term" value="P:tetrahydrofolate interconversion"/>
    <property type="evidence" value="ECO:0007669"/>
    <property type="project" value="UniProtKB-UniRule"/>
</dbReference>
<gene>
    <name evidence="8" type="primary">fhs</name>
    <name evidence="9" type="ORF">JCM7686_pAMI6p042</name>
</gene>
<dbReference type="SUPFAM" id="SSF52540">
    <property type="entry name" value="P-loop containing nucleoside triphosphate hydrolases"/>
    <property type="match status" value="1"/>
</dbReference>
<evidence type="ECO:0000256" key="8">
    <source>
        <dbReference type="HAMAP-Rule" id="MF_01543"/>
    </source>
</evidence>
<keyword evidence="10" id="KW-1185">Reference proteome</keyword>
<name>S5Y1K5_PARAH</name>
<dbReference type="NCBIfam" id="NF010030">
    <property type="entry name" value="PRK13505.1"/>
    <property type="match status" value="1"/>
</dbReference>
<proteinExistence type="inferred from homology"/>
<evidence type="ECO:0000256" key="2">
    <source>
        <dbReference type="ARBA" id="ARBA00022563"/>
    </source>
</evidence>
<dbReference type="KEGG" id="pami:JCM7686_pAMI6p042"/>
<dbReference type="RefSeq" id="WP_020953143.1">
    <property type="nucleotide sequence ID" value="NC_022044.1"/>
</dbReference>
<dbReference type="FunFam" id="3.30.1510.10:FF:000001">
    <property type="entry name" value="Formate--tetrahydrofolate ligase"/>
    <property type="match status" value="1"/>
</dbReference>
<dbReference type="HOGENOM" id="CLU_003601_3_3_5"/>
<dbReference type="InterPro" id="IPR027417">
    <property type="entry name" value="P-loop_NTPase"/>
</dbReference>
<protein>
    <recommendedName>
        <fullName evidence="8">Formate--tetrahydrofolate ligase</fullName>
        <ecNumber evidence="8">6.3.4.3</ecNumber>
    </recommendedName>
    <alternativeName>
        <fullName evidence="8">Formyltetrahydrofolate synthetase</fullName>
        <shortName evidence="8">FHS</shortName>
        <shortName evidence="8">FTHFS</shortName>
    </alternativeName>
</protein>
<organism evidence="9 10">
    <name type="scientific">Paracoccus aminophilus JCM 7686</name>
    <dbReference type="NCBI Taxonomy" id="1367847"/>
    <lineage>
        <taxon>Bacteria</taxon>
        <taxon>Pseudomonadati</taxon>
        <taxon>Pseudomonadota</taxon>
        <taxon>Alphaproteobacteria</taxon>
        <taxon>Rhodobacterales</taxon>
        <taxon>Paracoccaceae</taxon>
        <taxon>Paracoccus</taxon>
    </lineage>
</organism>
<dbReference type="EC" id="6.3.4.3" evidence="8"/>
<evidence type="ECO:0000256" key="7">
    <source>
        <dbReference type="ARBA" id="ARBA00061363"/>
    </source>
</evidence>
<evidence type="ECO:0000256" key="6">
    <source>
        <dbReference type="ARBA" id="ARBA00049033"/>
    </source>
</evidence>
<dbReference type="PROSITE" id="PS00722">
    <property type="entry name" value="FTHFS_2"/>
    <property type="match status" value="1"/>
</dbReference>
<sequence length="556" mass="58832">MTSDIEIARAAKKRPIVEVAARLGLSPEDVLPYGHDKAKLTHAALAQMQDRAPGKLILVTSINPTPAGEGKTTTTVGLGDALNRIGRKTVICLREPSLGPNFGMKGGAAGGGYAQVIPMEDLNLHFTGDFHAIGSTHNLLSAMIDNHIHWGNELGFDIRRISWRRVVDMNDRALRDITVALGGASNGYPRESGFDISVASEVMAILCLAENLVDLQARLARIVVGYTRELKPITAADLKADGAMTVLLRDALQPNLAQTIENNPVLVHGGPFANIAHGCNSVIATRAGLALGDYVVTEAGFGADLGAEKFLDIKCRKSGLAPDAVVIVATIRALKMNGGVAKADLGVEDVPALVLGSTNLERHIGNIQKFGLPVVVAINHFATDTAEELAALTGICEGLGVKAILCRHWAEGGAGAEELARAVVAMTEEGEAALKLLYADELPLWEKIQTISREIYGAARAEAPARIMAQLSQWQKEGYGDFPICMAKTQYSFSADPALLGAPANHVIPVREVRLAAGAGFIVAICGDVMTMPGLPRHPTAQRIGLTATGEIDGLF</sequence>
<accession>S5Y1K5</accession>
<dbReference type="OrthoDB" id="9761733at2"/>
<evidence type="ECO:0000256" key="1">
    <source>
        <dbReference type="ARBA" id="ARBA00004777"/>
    </source>
</evidence>
<reference evidence="9 10" key="1">
    <citation type="journal article" date="2014" name="BMC Genomics">
        <title>Architecture and functions of a multipartite genome of the methylotrophic bacterium Paracoccus aminophilus JCM 7686, containing primary and secondary chromids.</title>
        <authorList>
            <person name="Dziewit L."/>
            <person name="Czarnecki J."/>
            <person name="Wibberg D."/>
            <person name="Radlinska M."/>
            <person name="Mrozek P."/>
            <person name="Szymczak M."/>
            <person name="Schluter A."/>
            <person name="Puhler A."/>
            <person name="Bartosik D."/>
        </authorList>
    </citation>
    <scope>NUCLEOTIDE SEQUENCE [LARGE SCALE GENOMIC DNA]</scope>
    <source>
        <strain evidence="9">JCM 7686</strain>
        <plasmid evidence="10">Plasmid pAMI6</plasmid>
    </source>
</reference>
<evidence type="ECO:0000313" key="10">
    <source>
        <dbReference type="Proteomes" id="UP000015480"/>
    </source>
</evidence>
<dbReference type="Proteomes" id="UP000015480">
    <property type="component" value="Plasmid pAMI6"/>
</dbReference>
<dbReference type="CDD" id="cd00477">
    <property type="entry name" value="FTHFS"/>
    <property type="match status" value="1"/>
</dbReference>
<comment type="pathway">
    <text evidence="1 8">One-carbon metabolism; tetrahydrofolate interconversion.</text>
</comment>
<dbReference type="GO" id="GO:0005524">
    <property type="term" value="F:ATP binding"/>
    <property type="evidence" value="ECO:0007669"/>
    <property type="project" value="UniProtKB-UniRule"/>
</dbReference>
<evidence type="ECO:0000256" key="5">
    <source>
        <dbReference type="ARBA" id="ARBA00022840"/>
    </source>
</evidence>
<keyword evidence="5 8" id="KW-0067">ATP-binding</keyword>
<dbReference type="FunFam" id="3.10.410.10:FF:000001">
    <property type="entry name" value="Putative formate--tetrahydrofolate ligase"/>
    <property type="match status" value="1"/>
</dbReference>
<dbReference type="HAMAP" id="MF_01543">
    <property type="entry name" value="FTHFS"/>
    <property type="match status" value="1"/>
</dbReference>
<dbReference type="InterPro" id="IPR020628">
    <property type="entry name" value="Formate_THF_ligase_CS"/>
</dbReference>
<dbReference type="UniPathway" id="UPA00193"/>
<dbReference type="AlphaFoldDB" id="S5Y1K5"/>
<dbReference type="PROSITE" id="PS00721">
    <property type="entry name" value="FTHFS_1"/>
    <property type="match status" value="1"/>
</dbReference>
<keyword evidence="9" id="KW-0614">Plasmid</keyword>
<geneLocation type="plasmid" evidence="9 10">
    <name>pAMI6</name>
</geneLocation>
<dbReference type="PATRIC" id="fig|1367847.3.peg.4344"/>
<evidence type="ECO:0000256" key="4">
    <source>
        <dbReference type="ARBA" id="ARBA00022741"/>
    </source>
</evidence>
<dbReference type="GO" id="GO:0004329">
    <property type="term" value="F:formate-tetrahydrofolate ligase activity"/>
    <property type="evidence" value="ECO:0007669"/>
    <property type="project" value="UniProtKB-UniRule"/>
</dbReference>
<keyword evidence="4 8" id="KW-0547">Nucleotide-binding</keyword>
<dbReference type="EMBL" id="CP006654">
    <property type="protein sequence ID" value="AGT11372.1"/>
    <property type="molecule type" value="Genomic_DNA"/>
</dbReference>
<comment type="catalytic activity">
    <reaction evidence="6 8">
        <text>(6S)-5,6,7,8-tetrahydrofolate + formate + ATP = (6R)-10-formyltetrahydrofolate + ADP + phosphate</text>
        <dbReference type="Rhea" id="RHEA:20221"/>
        <dbReference type="ChEBI" id="CHEBI:15740"/>
        <dbReference type="ChEBI" id="CHEBI:30616"/>
        <dbReference type="ChEBI" id="CHEBI:43474"/>
        <dbReference type="ChEBI" id="CHEBI:57453"/>
        <dbReference type="ChEBI" id="CHEBI:195366"/>
        <dbReference type="ChEBI" id="CHEBI:456216"/>
        <dbReference type="EC" id="6.3.4.3"/>
    </reaction>
</comment>
<evidence type="ECO:0000256" key="3">
    <source>
        <dbReference type="ARBA" id="ARBA00022598"/>
    </source>
</evidence>
<dbReference type="Gene3D" id="3.10.410.10">
    <property type="entry name" value="Formyltetrahydrofolate synthetase, domain 3"/>
    <property type="match status" value="1"/>
</dbReference>
<dbReference type="Gene3D" id="3.40.50.300">
    <property type="entry name" value="P-loop containing nucleotide triphosphate hydrolases"/>
    <property type="match status" value="1"/>
</dbReference>
<feature type="binding site" evidence="8">
    <location>
        <begin position="65"/>
        <end position="72"/>
    </location>
    <ligand>
        <name>ATP</name>
        <dbReference type="ChEBI" id="CHEBI:30616"/>
    </ligand>
</feature>
<comment type="similarity">
    <text evidence="7 8">Belongs to the formate--tetrahydrofolate ligase family.</text>
</comment>
<keyword evidence="3 8" id="KW-0436">Ligase</keyword>
<dbReference type="Gene3D" id="3.30.1510.10">
    <property type="entry name" value="Domain 2, N(10)-formyltetrahydrofolate synthetase"/>
    <property type="match status" value="1"/>
</dbReference>
<evidence type="ECO:0000313" key="9">
    <source>
        <dbReference type="EMBL" id="AGT11372.1"/>
    </source>
</evidence>